<feature type="non-terminal residue" evidence="3">
    <location>
        <position position="309"/>
    </location>
</feature>
<evidence type="ECO:0000313" key="3">
    <source>
        <dbReference type="EMBL" id="GMR31943.1"/>
    </source>
</evidence>
<name>A0AAN4Z0U2_9BILA</name>
<sequence>MLGCLGSFILLSIAFANGAGAPYPDPRNPGIFYLQKDASGQTKFYGCNSRNGGGDVIQMGASWTVYFEKNTSFGVGYRCSCANFSSTCSGCTDGSKVYSSGDTFSKNGNYFVCKKEGKTWRLTLSQSVAISCDKEGAQEIRDGYQYTCKGGQWKITACQFRLPNKTDLYTDIGQTIDSHLSYRMICKKSDDGVIYLERLECIDDEGKVLKVGEKTTYKDGSSIECILKDGILRRMIKGGGSGQTPRSIGDKYVQNEIVVEVISKDGDTKAIGCSVSGSAADVFTGESSKYGVRLNCFPTSMGFSLVSPG</sequence>
<protein>
    <recommendedName>
        <fullName evidence="2">Abnormal cell migration protein 18-like fibronectin type I domain-containing protein</fullName>
    </recommendedName>
</protein>
<gene>
    <name evidence="3" type="ORF">PMAYCL1PPCAC_02138</name>
</gene>
<keyword evidence="4" id="KW-1185">Reference proteome</keyword>
<dbReference type="Pfam" id="PF23003">
    <property type="entry name" value="Fn1_2"/>
    <property type="match status" value="1"/>
</dbReference>
<accession>A0AAN4Z0U2</accession>
<reference evidence="4" key="1">
    <citation type="submission" date="2022-10" db="EMBL/GenBank/DDBJ databases">
        <title>Genome assembly of Pristionchus species.</title>
        <authorList>
            <person name="Yoshida K."/>
            <person name="Sommer R.J."/>
        </authorList>
    </citation>
    <scope>NUCLEOTIDE SEQUENCE [LARGE SCALE GENOMIC DNA]</scope>
    <source>
        <strain evidence="4">RS5460</strain>
    </source>
</reference>
<evidence type="ECO:0000313" key="4">
    <source>
        <dbReference type="Proteomes" id="UP001328107"/>
    </source>
</evidence>
<dbReference type="EMBL" id="BTRK01000001">
    <property type="protein sequence ID" value="GMR31943.1"/>
    <property type="molecule type" value="Genomic_DNA"/>
</dbReference>
<dbReference type="Proteomes" id="UP001328107">
    <property type="component" value="Unassembled WGS sequence"/>
</dbReference>
<proteinExistence type="predicted"/>
<keyword evidence="1" id="KW-0732">Signal</keyword>
<feature type="domain" description="Abnormal cell migration protein 18-like fibronectin type I" evidence="2">
    <location>
        <begin position="171"/>
        <end position="229"/>
    </location>
</feature>
<evidence type="ECO:0000256" key="1">
    <source>
        <dbReference type="SAM" id="SignalP"/>
    </source>
</evidence>
<dbReference type="AlphaFoldDB" id="A0AAN4Z0U2"/>
<organism evidence="3 4">
    <name type="scientific">Pristionchus mayeri</name>
    <dbReference type="NCBI Taxonomy" id="1317129"/>
    <lineage>
        <taxon>Eukaryota</taxon>
        <taxon>Metazoa</taxon>
        <taxon>Ecdysozoa</taxon>
        <taxon>Nematoda</taxon>
        <taxon>Chromadorea</taxon>
        <taxon>Rhabditida</taxon>
        <taxon>Rhabditina</taxon>
        <taxon>Diplogasteromorpha</taxon>
        <taxon>Diplogasteroidea</taxon>
        <taxon>Neodiplogasteridae</taxon>
        <taxon>Pristionchus</taxon>
    </lineage>
</organism>
<dbReference type="InterPro" id="IPR055119">
    <property type="entry name" value="Mig18_Fn1"/>
</dbReference>
<feature type="chain" id="PRO_5042898695" description="Abnormal cell migration protein 18-like fibronectin type I domain-containing protein" evidence="1">
    <location>
        <begin position="19"/>
        <end position="309"/>
    </location>
</feature>
<comment type="caution">
    <text evidence="3">The sequence shown here is derived from an EMBL/GenBank/DDBJ whole genome shotgun (WGS) entry which is preliminary data.</text>
</comment>
<evidence type="ECO:0000259" key="2">
    <source>
        <dbReference type="Pfam" id="PF23003"/>
    </source>
</evidence>
<feature type="signal peptide" evidence="1">
    <location>
        <begin position="1"/>
        <end position="18"/>
    </location>
</feature>